<comment type="caution">
    <text evidence="6">The sequence shown here is derived from an EMBL/GenBank/DDBJ whole genome shotgun (WGS) entry which is preliminary data.</text>
</comment>
<name>A0A9D2AZB8_9SPHI</name>
<evidence type="ECO:0000313" key="7">
    <source>
        <dbReference type="Proteomes" id="UP000824156"/>
    </source>
</evidence>
<evidence type="ECO:0000313" key="6">
    <source>
        <dbReference type="EMBL" id="HIX55433.1"/>
    </source>
</evidence>
<keyword evidence="3" id="KW-0963">Cytoplasm</keyword>
<evidence type="ECO:0000256" key="2">
    <source>
        <dbReference type="ARBA" id="ARBA00023027"/>
    </source>
</evidence>
<dbReference type="PANTHER" id="PTHR11085">
    <property type="entry name" value="NAD-DEPENDENT PROTEIN DEACYLASE SIRTUIN-5, MITOCHONDRIAL-RELATED"/>
    <property type="match status" value="1"/>
</dbReference>
<comment type="similarity">
    <text evidence="3">Belongs to the sirtuin family. Class III subfamily.</text>
</comment>
<comment type="function">
    <text evidence="3">NAD-dependent lysine deacetylase and desuccinylase that specifically removes acetyl and succinyl groups on target proteins. Modulates the activities of several proteins which are inactive in their acylated form.</text>
</comment>
<dbReference type="Gene3D" id="3.30.1600.10">
    <property type="entry name" value="SIR2/SIRT2 'Small Domain"/>
    <property type="match status" value="1"/>
</dbReference>
<dbReference type="AlphaFoldDB" id="A0A9D2AZB8"/>
<dbReference type="InterPro" id="IPR027546">
    <property type="entry name" value="Sirtuin_class_III"/>
</dbReference>
<sequence length="229" mass="25595">MKKEKIVVLSGAGVSAESGLKTFRGNNGLWEGYRVEEVATPEAWQANPSIVQEFYNHRRKACKEAEPNGAHLAIANLEKNYEVIVITQNVDDLHERAGSSFVLHLHGELMKSRSTVDAKLVYPIKGDRIEMGELCEKGSQLRPHIVWFGESVPLMEQAIHLIRDADIILVIGTSLMVYPAAGLMHYAPNESRLYLIDPNAMEYDVPNGTVRINEKAVKGMKILLEMLTK</sequence>
<reference evidence="6" key="2">
    <citation type="submission" date="2021-04" db="EMBL/GenBank/DDBJ databases">
        <authorList>
            <person name="Gilroy R."/>
        </authorList>
    </citation>
    <scope>NUCLEOTIDE SEQUENCE</scope>
    <source>
        <strain evidence="6">1719</strain>
    </source>
</reference>
<dbReference type="InterPro" id="IPR029035">
    <property type="entry name" value="DHS-like_NAD/FAD-binding_dom"/>
</dbReference>
<dbReference type="GO" id="GO:0005737">
    <property type="term" value="C:cytoplasm"/>
    <property type="evidence" value="ECO:0007669"/>
    <property type="project" value="UniProtKB-SubCell"/>
</dbReference>
<dbReference type="InterPro" id="IPR026590">
    <property type="entry name" value="Ssirtuin_cat_dom"/>
</dbReference>
<evidence type="ECO:0000256" key="1">
    <source>
        <dbReference type="ARBA" id="ARBA00022679"/>
    </source>
</evidence>
<evidence type="ECO:0000259" key="5">
    <source>
        <dbReference type="PROSITE" id="PS50305"/>
    </source>
</evidence>
<reference evidence="6" key="1">
    <citation type="journal article" date="2021" name="PeerJ">
        <title>Extensive microbial diversity within the chicken gut microbiome revealed by metagenomics and culture.</title>
        <authorList>
            <person name="Gilroy R."/>
            <person name="Ravi A."/>
            <person name="Getino M."/>
            <person name="Pursley I."/>
            <person name="Horton D.L."/>
            <person name="Alikhan N.F."/>
            <person name="Baker D."/>
            <person name="Gharbi K."/>
            <person name="Hall N."/>
            <person name="Watson M."/>
            <person name="Adriaenssens E.M."/>
            <person name="Foster-Nyarko E."/>
            <person name="Jarju S."/>
            <person name="Secka A."/>
            <person name="Antonio M."/>
            <person name="Oren A."/>
            <person name="Chaudhuri R.R."/>
            <person name="La Ragione R."/>
            <person name="Hildebrand F."/>
            <person name="Pallen M.J."/>
        </authorList>
    </citation>
    <scope>NUCLEOTIDE SEQUENCE</scope>
    <source>
        <strain evidence="6">1719</strain>
    </source>
</reference>
<feature type="binding site" evidence="3">
    <location>
        <position position="58"/>
    </location>
    <ligand>
        <name>substrate</name>
    </ligand>
</feature>
<comment type="caution">
    <text evidence="3 4">Lacks conserved residue(s) required for the propagation of feature annotation.</text>
</comment>
<feature type="binding site" evidence="3">
    <location>
        <begin position="11"/>
        <end position="30"/>
    </location>
    <ligand>
        <name>NAD(+)</name>
        <dbReference type="ChEBI" id="CHEBI:57540"/>
    </ligand>
</feature>
<evidence type="ECO:0000256" key="4">
    <source>
        <dbReference type="PROSITE-ProRule" id="PRU00236"/>
    </source>
</evidence>
<protein>
    <recommendedName>
        <fullName evidence="3">NAD-dependent protein deacylase</fullName>
        <ecNumber evidence="3">2.3.1.286</ecNumber>
    </recommendedName>
    <alternativeName>
        <fullName evidence="3">Regulatory protein SIR2 homolog</fullName>
    </alternativeName>
</protein>
<dbReference type="PANTHER" id="PTHR11085:SF4">
    <property type="entry name" value="NAD-DEPENDENT PROTEIN DEACYLASE"/>
    <property type="match status" value="1"/>
</dbReference>
<feature type="domain" description="Deacetylase sirtuin-type" evidence="5">
    <location>
        <begin position="1"/>
        <end position="229"/>
    </location>
</feature>
<dbReference type="GO" id="GO:0017136">
    <property type="term" value="F:histone deacetylase activity, NAD-dependent"/>
    <property type="evidence" value="ECO:0007669"/>
    <property type="project" value="TreeGrafter"/>
</dbReference>
<dbReference type="InterPro" id="IPR050134">
    <property type="entry name" value="NAD-dep_sirtuin_deacylases"/>
</dbReference>
<dbReference type="InterPro" id="IPR026591">
    <property type="entry name" value="Sirtuin_cat_small_dom_sf"/>
</dbReference>
<accession>A0A9D2AZB8</accession>
<dbReference type="Proteomes" id="UP000824156">
    <property type="component" value="Unassembled WGS sequence"/>
</dbReference>
<organism evidence="6 7">
    <name type="scientific">Candidatus Sphingobacterium stercoripullorum</name>
    <dbReference type="NCBI Taxonomy" id="2838759"/>
    <lineage>
        <taxon>Bacteria</taxon>
        <taxon>Pseudomonadati</taxon>
        <taxon>Bacteroidota</taxon>
        <taxon>Sphingobacteriia</taxon>
        <taxon>Sphingobacteriales</taxon>
        <taxon>Sphingobacteriaceae</taxon>
        <taxon>Sphingobacterium</taxon>
    </lineage>
</organism>
<proteinExistence type="inferred from homology"/>
<evidence type="ECO:0000256" key="3">
    <source>
        <dbReference type="HAMAP-Rule" id="MF_01121"/>
    </source>
</evidence>
<feature type="active site" description="Proton acceptor" evidence="3">
    <location>
        <position position="106"/>
    </location>
</feature>
<feature type="binding site" evidence="3">
    <location>
        <begin position="172"/>
        <end position="174"/>
    </location>
    <ligand>
        <name>NAD(+)</name>
        <dbReference type="ChEBI" id="CHEBI:57540"/>
    </ligand>
</feature>
<dbReference type="GO" id="GO:0036054">
    <property type="term" value="F:protein-malonyllysine demalonylase activity"/>
    <property type="evidence" value="ECO:0007669"/>
    <property type="project" value="InterPro"/>
</dbReference>
<keyword evidence="2 3" id="KW-0520">NAD</keyword>
<keyword evidence="1" id="KW-0808">Transferase</keyword>
<comment type="catalytic activity">
    <reaction evidence="3">
        <text>N(6)-acetyl-L-lysyl-[protein] + NAD(+) + H2O = 2''-O-acetyl-ADP-D-ribose + nicotinamide + L-lysyl-[protein]</text>
        <dbReference type="Rhea" id="RHEA:43636"/>
        <dbReference type="Rhea" id="RHEA-COMP:9752"/>
        <dbReference type="Rhea" id="RHEA-COMP:10731"/>
        <dbReference type="ChEBI" id="CHEBI:15377"/>
        <dbReference type="ChEBI" id="CHEBI:17154"/>
        <dbReference type="ChEBI" id="CHEBI:29969"/>
        <dbReference type="ChEBI" id="CHEBI:57540"/>
        <dbReference type="ChEBI" id="CHEBI:61930"/>
        <dbReference type="ChEBI" id="CHEBI:83767"/>
        <dbReference type="EC" id="2.3.1.286"/>
    </reaction>
</comment>
<dbReference type="InterPro" id="IPR003000">
    <property type="entry name" value="Sirtuin"/>
</dbReference>
<gene>
    <name evidence="3" type="primary">cobB</name>
    <name evidence="6" type="ORF">H9853_10425</name>
</gene>
<dbReference type="Pfam" id="PF02146">
    <property type="entry name" value="SIR2"/>
    <property type="match status" value="1"/>
</dbReference>
<dbReference type="EMBL" id="DXEZ01000293">
    <property type="protein sequence ID" value="HIX55433.1"/>
    <property type="molecule type" value="Genomic_DNA"/>
</dbReference>
<comment type="catalytic activity">
    <reaction evidence="3">
        <text>N(6)-succinyl-L-lysyl-[protein] + NAD(+) + H2O = 2''-O-succinyl-ADP-D-ribose + nicotinamide + L-lysyl-[protein]</text>
        <dbReference type="Rhea" id="RHEA:47668"/>
        <dbReference type="Rhea" id="RHEA-COMP:9752"/>
        <dbReference type="Rhea" id="RHEA-COMP:11877"/>
        <dbReference type="ChEBI" id="CHEBI:15377"/>
        <dbReference type="ChEBI" id="CHEBI:17154"/>
        <dbReference type="ChEBI" id="CHEBI:29969"/>
        <dbReference type="ChEBI" id="CHEBI:57540"/>
        <dbReference type="ChEBI" id="CHEBI:87830"/>
        <dbReference type="ChEBI" id="CHEBI:87832"/>
    </reaction>
</comment>
<dbReference type="EC" id="2.3.1.286" evidence="3"/>
<dbReference type="GO" id="GO:0070403">
    <property type="term" value="F:NAD+ binding"/>
    <property type="evidence" value="ECO:0007669"/>
    <property type="project" value="UniProtKB-UniRule"/>
</dbReference>
<feature type="binding site" evidence="3">
    <location>
        <position position="55"/>
    </location>
    <ligand>
        <name>substrate</name>
    </ligand>
</feature>
<comment type="subcellular location">
    <subcellularLocation>
        <location evidence="3">Cytoplasm</location>
    </subcellularLocation>
</comment>
<feature type="binding site" evidence="3">
    <location>
        <begin position="88"/>
        <end position="91"/>
    </location>
    <ligand>
        <name>NAD(+)</name>
        <dbReference type="ChEBI" id="CHEBI:57540"/>
    </ligand>
</feature>
<dbReference type="GO" id="GO:0036055">
    <property type="term" value="F:protein-succinyllysine desuccinylase activity"/>
    <property type="evidence" value="ECO:0007669"/>
    <property type="project" value="UniProtKB-UniRule"/>
</dbReference>
<dbReference type="SUPFAM" id="SSF52467">
    <property type="entry name" value="DHS-like NAD/FAD-binding domain"/>
    <property type="match status" value="1"/>
</dbReference>
<comment type="domain">
    <text evidence="3">2 residues (Tyr-55 and Arg-58) present in a large hydrophobic pocket are probably involved in substrate specificity. They are important for desuccinylation activity, but dispensable for deacetylation activity.</text>
</comment>
<feature type="binding site" evidence="3">
    <location>
        <position position="216"/>
    </location>
    <ligand>
        <name>NAD(+)</name>
        <dbReference type="ChEBI" id="CHEBI:57540"/>
    </ligand>
</feature>
<dbReference type="Gene3D" id="3.40.50.1220">
    <property type="entry name" value="TPP-binding domain"/>
    <property type="match status" value="1"/>
</dbReference>
<dbReference type="HAMAP" id="MF_01121">
    <property type="entry name" value="Sirtuin_ClassIII"/>
    <property type="match status" value="1"/>
</dbReference>
<dbReference type="PROSITE" id="PS50305">
    <property type="entry name" value="SIRTUIN"/>
    <property type="match status" value="1"/>
</dbReference>